<evidence type="ECO:0000256" key="14">
    <source>
        <dbReference type="ARBA" id="ARBA00066827"/>
    </source>
</evidence>
<dbReference type="CDD" id="cd11716">
    <property type="entry name" value="THUMP_ThiI"/>
    <property type="match status" value="1"/>
</dbReference>
<dbReference type="FunFam" id="3.40.50.620:FF:000053">
    <property type="entry name" value="Probable tRNA sulfurtransferase"/>
    <property type="match status" value="1"/>
</dbReference>
<dbReference type="GO" id="GO:0009228">
    <property type="term" value="P:thiamine biosynthetic process"/>
    <property type="evidence" value="ECO:0007669"/>
    <property type="project" value="UniProtKB-KW"/>
</dbReference>
<evidence type="ECO:0000256" key="8">
    <source>
        <dbReference type="ARBA" id="ARBA00022884"/>
    </source>
</evidence>
<feature type="binding site" evidence="19">
    <location>
        <position position="262"/>
    </location>
    <ligand>
        <name>ATP</name>
        <dbReference type="ChEBI" id="CHEBI:30616"/>
    </ligand>
</feature>
<evidence type="ECO:0000256" key="13">
    <source>
        <dbReference type="ARBA" id="ARBA00061472"/>
    </source>
</evidence>
<evidence type="ECO:0000256" key="17">
    <source>
        <dbReference type="ARBA" id="ARBA00077849"/>
    </source>
</evidence>
<dbReference type="GO" id="GO:0002937">
    <property type="term" value="P:tRNA 4-thiouridine biosynthesis"/>
    <property type="evidence" value="ECO:0007669"/>
    <property type="project" value="TreeGrafter"/>
</dbReference>
<dbReference type="InterPro" id="IPR049961">
    <property type="entry name" value="ThiI_N"/>
</dbReference>
<comment type="similarity">
    <text evidence="13 19">Belongs to the ThiI family.</text>
</comment>
<dbReference type="Pfam" id="PF02926">
    <property type="entry name" value="THUMP"/>
    <property type="match status" value="1"/>
</dbReference>
<dbReference type="GO" id="GO:0140741">
    <property type="term" value="F:tRNA-uracil-4 sulfurtransferase activity"/>
    <property type="evidence" value="ECO:0007669"/>
    <property type="project" value="UniProtKB-EC"/>
</dbReference>
<keyword evidence="4 19" id="KW-0820">tRNA-binding</keyword>
<keyword evidence="8 19" id="KW-0694">RNA-binding</keyword>
<dbReference type="PANTHER" id="PTHR43209">
    <property type="entry name" value="TRNA SULFURTRANSFERASE"/>
    <property type="match status" value="1"/>
</dbReference>
<evidence type="ECO:0000256" key="19">
    <source>
        <dbReference type="HAMAP-Rule" id="MF_00021"/>
    </source>
</evidence>
<comment type="catalytic activity">
    <reaction evidence="10 19">
        <text>[ThiI sulfur-carrier protein]-S-sulfanyl-L-cysteine + a uridine in tRNA + 2 reduced [2Fe-2S]-[ferredoxin] + ATP + H(+) = [ThiI sulfur-carrier protein]-L-cysteine + a 4-thiouridine in tRNA + 2 oxidized [2Fe-2S]-[ferredoxin] + AMP + diphosphate</text>
        <dbReference type="Rhea" id="RHEA:24176"/>
        <dbReference type="Rhea" id="RHEA-COMP:10000"/>
        <dbReference type="Rhea" id="RHEA-COMP:10001"/>
        <dbReference type="Rhea" id="RHEA-COMP:13337"/>
        <dbReference type="Rhea" id="RHEA-COMP:13338"/>
        <dbReference type="Rhea" id="RHEA-COMP:13339"/>
        <dbReference type="Rhea" id="RHEA-COMP:13340"/>
        <dbReference type="ChEBI" id="CHEBI:15378"/>
        <dbReference type="ChEBI" id="CHEBI:29950"/>
        <dbReference type="ChEBI" id="CHEBI:30616"/>
        <dbReference type="ChEBI" id="CHEBI:33019"/>
        <dbReference type="ChEBI" id="CHEBI:33737"/>
        <dbReference type="ChEBI" id="CHEBI:33738"/>
        <dbReference type="ChEBI" id="CHEBI:61963"/>
        <dbReference type="ChEBI" id="CHEBI:65315"/>
        <dbReference type="ChEBI" id="CHEBI:136798"/>
        <dbReference type="ChEBI" id="CHEBI:456215"/>
        <dbReference type="EC" id="2.8.1.4"/>
    </reaction>
</comment>
<dbReference type="UniPathway" id="UPA00060"/>
<dbReference type="RefSeq" id="WP_088554519.1">
    <property type="nucleotide sequence ID" value="NZ_BDGJ01000126.1"/>
</dbReference>
<dbReference type="AlphaFoldDB" id="A0A1Z5HV05"/>
<dbReference type="GO" id="GO:0052837">
    <property type="term" value="P:thiazole biosynthetic process"/>
    <property type="evidence" value="ECO:0007669"/>
    <property type="project" value="TreeGrafter"/>
</dbReference>
<comment type="catalytic activity">
    <reaction evidence="11 19">
        <text>[ThiS sulfur-carrier protein]-C-terminal Gly-Gly-AMP + S-sulfanyl-L-cysteinyl-[cysteine desulfurase] + AH2 = [ThiS sulfur-carrier protein]-C-terminal-Gly-aminoethanethioate + L-cysteinyl-[cysteine desulfurase] + A + AMP + 2 H(+)</text>
        <dbReference type="Rhea" id="RHEA:43340"/>
        <dbReference type="Rhea" id="RHEA-COMP:12157"/>
        <dbReference type="Rhea" id="RHEA-COMP:12158"/>
        <dbReference type="Rhea" id="RHEA-COMP:12910"/>
        <dbReference type="Rhea" id="RHEA-COMP:19908"/>
        <dbReference type="ChEBI" id="CHEBI:13193"/>
        <dbReference type="ChEBI" id="CHEBI:15378"/>
        <dbReference type="ChEBI" id="CHEBI:17499"/>
        <dbReference type="ChEBI" id="CHEBI:29950"/>
        <dbReference type="ChEBI" id="CHEBI:61963"/>
        <dbReference type="ChEBI" id="CHEBI:90618"/>
        <dbReference type="ChEBI" id="CHEBI:232372"/>
        <dbReference type="ChEBI" id="CHEBI:456215"/>
    </reaction>
</comment>
<dbReference type="InterPro" id="IPR003720">
    <property type="entry name" value="tRNA_STrfase"/>
</dbReference>
<keyword evidence="3 19" id="KW-0963">Cytoplasm</keyword>
<feature type="binding site" evidence="19">
    <location>
        <position position="284"/>
    </location>
    <ligand>
        <name>ATP</name>
        <dbReference type="ChEBI" id="CHEBI:30616"/>
    </ligand>
</feature>
<evidence type="ECO:0000256" key="12">
    <source>
        <dbReference type="ARBA" id="ARBA00058382"/>
    </source>
</evidence>
<evidence type="ECO:0000259" key="20">
    <source>
        <dbReference type="PROSITE" id="PS51165"/>
    </source>
</evidence>
<evidence type="ECO:0000256" key="7">
    <source>
        <dbReference type="ARBA" id="ARBA00022840"/>
    </source>
</evidence>
<sequence>MKKVLLVRYGEITLKGKNRAWFEDMLLKNVKRALADLPEREIKKGYGRLYVDLKDDLSEVVERLTRVFGIVSVSPAWVVPLDLEEIKKAALAELESWEGRSTFKVETRRPYKQFPFKSPEISRQVGGFLLSQTDGWTVDVNKPEVVISIEVRQEGGYVYSRVINGPGGLPVGVTGKGILLLSGGIDSPVAGWMGMKRGVEIIGLHFYSFPFTSERSKEKVLELCRVLARYGGKIKLYINHFTEIQKAIKKYCPEELYVTIMRRMMFRLAEVLAKKEGAMAILTGESLGQVASQTLESMRVINEVTSFPVLRPLIALDKVEIIEYARRIGTYDISIQPYEDCCTLFVPKHPATRPKPEKVKKAEEGLDISRLIEESLAKTEIVEIEARPV</sequence>
<dbReference type="Gene3D" id="3.40.50.620">
    <property type="entry name" value="HUPs"/>
    <property type="match status" value="1"/>
</dbReference>
<dbReference type="InterPro" id="IPR050102">
    <property type="entry name" value="tRNA_sulfurtransferase_ThiI"/>
</dbReference>
<name>A0A1Z5HV05_9FIRM</name>
<feature type="domain" description="THUMP" evidence="20">
    <location>
        <begin position="58"/>
        <end position="162"/>
    </location>
</feature>
<keyword evidence="7 19" id="KW-0067">ATP-binding</keyword>
<dbReference type="Gene3D" id="3.30.2130.30">
    <property type="match status" value="1"/>
</dbReference>
<evidence type="ECO:0000256" key="1">
    <source>
        <dbReference type="ARBA" id="ARBA00004496"/>
    </source>
</evidence>
<comment type="pathway">
    <text evidence="2 19">Cofactor biosynthesis; thiamine diphosphate biosynthesis.</text>
</comment>
<dbReference type="HAMAP" id="MF_00021">
    <property type="entry name" value="ThiI"/>
    <property type="match status" value="1"/>
</dbReference>
<dbReference type="InterPro" id="IPR054173">
    <property type="entry name" value="ThiI_fer"/>
</dbReference>
<dbReference type="InterPro" id="IPR004114">
    <property type="entry name" value="THUMP_dom"/>
</dbReference>
<comment type="caution">
    <text evidence="21">The sequence shown here is derived from an EMBL/GenBank/DDBJ whole genome shotgun (WGS) entry which is preliminary data.</text>
</comment>
<evidence type="ECO:0000256" key="5">
    <source>
        <dbReference type="ARBA" id="ARBA00022679"/>
    </source>
</evidence>
<dbReference type="SUPFAM" id="SSF143437">
    <property type="entry name" value="THUMP domain-like"/>
    <property type="match status" value="1"/>
</dbReference>
<feature type="binding site" evidence="19">
    <location>
        <begin position="205"/>
        <end position="206"/>
    </location>
    <ligand>
        <name>ATP</name>
        <dbReference type="ChEBI" id="CHEBI:30616"/>
    </ligand>
</feature>
<proteinExistence type="inferred from homology"/>
<dbReference type="InterPro" id="IPR014729">
    <property type="entry name" value="Rossmann-like_a/b/a_fold"/>
</dbReference>
<evidence type="ECO:0000256" key="11">
    <source>
        <dbReference type="ARBA" id="ARBA00052330"/>
    </source>
</evidence>
<evidence type="ECO:0000313" key="21">
    <source>
        <dbReference type="EMBL" id="GAW93363.1"/>
    </source>
</evidence>
<protein>
    <recommendedName>
        <fullName evidence="15 19">Probable tRNA sulfurtransferase</fullName>
        <ecNumber evidence="14 19">2.8.1.4</ecNumber>
    </recommendedName>
    <alternativeName>
        <fullName evidence="16 19">Sulfur carrier protein ThiS sulfurtransferase</fullName>
    </alternativeName>
    <alternativeName>
        <fullName evidence="17 19">Thiamine biosynthesis protein ThiI</fullName>
    </alternativeName>
    <alternativeName>
        <fullName evidence="18 19">tRNA 4-thiouridine synthase</fullName>
    </alternativeName>
</protein>
<dbReference type="GO" id="GO:0005524">
    <property type="term" value="F:ATP binding"/>
    <property type="evidence" value="ECO:0007669"/>
    <property type="project" value="UniProtKB-UniRule"/>
</dbReference>
<accession>A0A1Z5HV05</accession>
<dbReference type="GO" id="GO:0005829">
    <property type="term" value="C:cytosol"/>
    <property type="evidence" value="ECO:0007669"/>
    <property type="project" value="TreeGrafter"/>
</dbReference>
<evidence type="ECO:0000256" key="15">
    <source>
        <dbReference type="ARBA" id="ARBA00071867"/>
    </source>
</evidence>
<comment type="function">
    <text evidence="12 19">Catalyzes the ATP-dependent transfer of a sulfur to tRNA to produce 4-thiouridine in position 8 of tRNAs, which functions as a near-UV photosensor. Also catalyzes the transfer of sulfur to the sulfur carrier protein ThiS, forming ThiS-thiocarboxylate. This is a step in the synthesis of thiazole, in the thiamine biosynthesis pathway. The sulfur is donated as persulfide by IscS.</text>
</comment>
<comment type="subcellular location">
    <subcellularLocation>
        <location evidence="1 19">Cytoplasm</location>
    </subcellularLocation>
</comment>
<dbReference type="Pfam" id="PF22025">
    <property type="entry name" value="ThiI_fer"/>
    <property type="match status" value="1"/>
</dbReference>
<evidence type="ECO:0000256" key="18">
    <source>
        <dbReference type="ARBA" id="ARBA00080570"/>
    </source>
</evidence>
<dbReference type="EMBL" id="BDGJ01000126">
    <property type="protein sequence ID" value="GAW93363.1"/>
    <property type="molecule type" value="Genomic_DNA"/>
</dbReference>
<gene>
    <name evidence="19" type="primary">thiI</name>
    <name evidence="21" type="ORF">KKC1_25000</name>
</gene>
<dbReference type="CDD" id="cd01712">
    <property type="entry name" value="PPase_ThiI"/>
    <property type="match status" value="1"/>
</dbReference>
<evidence type="ECO:0000256" key="16">
    <source>
        <dbReference type="ARBA" id="ARBA00075337"/>
    </source>
</evidence>
<dbReference type="InterPro" id="IPR020536">
    <property type="entry name" value="ThiI_AANH"/>
</dbReference>
<dbReference type="GO" id="GO:0000049">
    <property type="term" value="F:tRNA binding"/>
    <property type="evidence" value="ECO:0007669"/>
    <property type="project" value="UniProtKB-UniRule"/>
</dbReference>
<evidence type="ECO:0000313" key="22">
    <source>
        <dbReference type="Proteomes" id="UP000197032"/>
    </source>
</evidence>
<evidence type="ECO:0000256" key="6">
    <source>
        <dbReference type="ARBA" id="ARBA00022741"/>
    </source>
</evidence>
<evidence type="ECO:0000256" key="9">
    <source>
        <dbReference type="ARBA" id="ARBA00022977"/>
    </source>
</evidence>
<keyword evidence="5 19" id="KW-0808">Transferase</keyword>
<reference evidence="22" key="1">
    <citation type="journal article" date="2017" name="Appl. Environ. Microbiol.">
        <title>Genomic analysis of Calderihabitans maritimus KKC1, a thermophilic hydrogenogenic carboxydotrophic bacterium isolated from marine sediment.</title>
        <authorList>
            <person name="Omae K."/>
            <person name="Yoneda Y."/>
            <person name="Fukuyama Y."/>
            <person name="Yoshida T."/>
            <person name="Sako Y."/>
        </authorList>
    </citation>
    <scope>NUCLEOTIDE SEQUENCE [LARGE SCALE GENOMIC DNA]</scope>
    <source>
        <strain evidence="22">KKC1</strain>
    </source>
</reference>
<keyword evidence="22" id="KW-1185">Reference proteome</keyword>
<feature type="binding site" evidence="19">
    <location>
        <begin position="180"/>
        <end position="181"/>
    </location>
    <ligand>
        <name>ATP</name>
        <dbReference type="ChEBI" id="CHEBI:30616"/>
    </ligand>
</feature>
<dbReference type="SUPFAM" id="SSF52402">
    <property type="entry name" value="Adenine nucleotide alpha hydrolases-like"/>
    <property type="match status" value="1"/>
</dbReference>
<dbReference type="InterPro" id="IPR049962">
    <property type="entry name" value="THUMP_ThiI"/>
</dbReference>
<dbReference type="PANTHER" id="PTHR43209:SF1">
    <property type="entry name" value="TRNA SULFURTRANSFERASE"/>
    <property type="match status" value="1"/>
</dbReference>
<dbReference type="SMART" id="SM00981">
    <property type="entry name" value="THUMP"/>
    <property type="match status" value="1"/>
</dbReference>
<dbReference type="EC" id="2.8.1.4" evidence="14 19"/>
<evidence type="ECO:0000256" key="10">
    <source>
        <dbReference type="ARBA" id="ARBA00050570"/>
    </source>
</evidence>
<organism evidence="21 22">
    <name type="scientific">Calderihabitans maritimus</name>
    <dbReference type="NCBI Taxonomy" id="1246530"/>
    <lineage>
        <taxon>Bacteria</taxon>
        <taxon>Bacillati</taxon>
        <taxon>Bacillota</taxon>
        <taxon>Clostridia</taxon>
        <taxon>Neomoorellales</taxon>
        <taxon>Calderihabitantaceae</taxon>
        <taxon>Calderihabitans</taxon>
    </lineage>
</organism>
<dbReference type="OrthoDB" id="9773948at2"/>
<evidence type="ECO:0000256" key="2">
    <source>
        <dbReference type="ARBA" id="ARBA00004948"/>
    </source>
</evidence>
<keyword evidence="6 19" id="KW-0547">Nucleotide-binding</keyword>
<dbReference type="GO" id="GO:0009229">
    <property type="term" value="P:thiamine diphosphate biosynthetic process"/>
    <property type="evidence" value="ECO:0007669"/>
    <property type="project" value="UniProtKB-UniRule"/>
</dbReference>
<keyword evidence="9 19" id="KW-0784">Thiamine biosynthesis</keyword>
<feature type="binding site" evidence="19">
    <location>
        <position position="293"/>
    </location>
    <ligand>
        <name>ATP</name>
        <dbReference type="ChEBI" id="CHEBI:30616"/>
    </ligand>
</feature>
<dbReference type="NCBIfam" id="TIGR00342">
    <property type="entry name" value="tRNA uracil 4-sulfurtransferase ThiI"/>
    <property type="match status" value="1"/>
</dbReference>
<evidence type="ECO:0000256" key="3">
    <source>
        <dbReference type="ARBA" id="ARBA00022490"/>
    </source>
</evidence>
<dbReference type="PROSITE" id="PS51165">
    <property type="entry name" value="THUMP"/>
    <property type="match status" value="1"/>
</dbReference>
<dbReference type="GO" id="GO:0004810">
    <property type="term" value="F:CCA tRNA nucleotidyltransferase activity"/>
    <property type="evidence" value="ECO:0007669"/>
    <property type="project" value="InterPro"/>
</dbReference>
<evidence type="ECO:0000256" key="4">
    <source>
        <dbReference type="ARBA" id="ARBA00022555"/>
    </source>
</evidence>
<dbReference type="Proteomes" id="UP000197032">
    <property type="component" value="Unassembled WGS sequence"/>
</dbReference>
<dbReference type="Pfam" id="PF02568">
    <property type="entry name" value="ThiI"/>
    <property type="match status" value="1"/>
</dbReference>